<keyword evidence="1" id="KW-1133">Transmembrane helix</keyword>
<evidence type="ECO:0000313" key="2">
    <source>
        <dbReference type="EMBL" id="KGN91638.1"/>
    </source>
</evidence>
<dbReference type="EMBL" id="JQZV01000013">
    <property type="protein sequence ID" value="KGN91638.1"/>
    <property type="molecule type" value="Genomic_DNA"/>
</dbReference>
<name>A0ABR4XIX8_9PORP</name>
<comment type="caution">
    <text evidence="2">The sequence shown here is derived from an EMBL/GenBank/DDBJ whole genome shotgun (WGS) entry which is preliminary data.</text>
</comment>
<feature type="transmembrane region" description="Helical" evidence="1">
    <location>
        <begin position="86"/>
        <end position="103"/>
    </location>
</feature>
<keyword evidence="1" id="KW-0812">Transmembrane</keyword>
<feature type="transmembrane region" description="Helical" evidence="1">
    <location>
        <begin position="33"/>
        <end position="54"/>
    </location>
</feature>
<reference evidence="2 3" key="1">
    <citation type="submission" date="2014-08" db="EMBL/GenBank/DDBJ databases">
        <title>Porphyromonas canoris strain:OH2762 Genome sequencing.</title>
        <authorList>
            <person name="Wallis C."/>
            <person name="Deusch O."/>
            <person name="O'Flynn C."/>
            <person name="Davis I."/>
            <person name="Jospin G."/>
            <person name="Darling A.E."/>
            <person name="Coil D.A."/>
            <person name="Alexiev A."/>
            <person name="Horsfall A."/>
            <person name="Kirkwood N."/>
            <person name="Harris S."/>
            <person name="Eisen J.A."/>
        </authorList>
    </citation>
    <scope>NUCLEOTIDE SEQUENCE [LARGE SCALE GENOMIC DNA]</scope>
    <source>
        <strain evidence="3">COT-108 OH2762</strain>
    </source>
</reference>
<keyword evidence="3" id="KW-1185">Reference proteome</keyword>
<gene>
    <name evidence="2" type="ORF">HQ43_05900</name>
</gene>
<evidence type="ECO:0000313" key="3">
    <source>
        <dbReference type="Proteomes" id="UP000030101"/>
    </source>
</evidence>
<dbReference type="Proteomes" id="UP000030101">
    <property type="component" value="Unassembled WGS sequence"/>
</dbReference>
<sequence length="113" mass="13402">MDFHKKALYRYIVVFALLAAAFFLVIMMRMPQFAITILLYLSLVVAISMLWPVWKCKVKSLFKIPLFYLLFLFSVVTMFLTDQITLQMMAILFTLLDGMYLFYMEVEEAKKKE</sequence>
<dbReference type="RefSeq" id="WP_036790909.1">
    <property type="nucleotide sequence ID" value="NZ_JQZV01000013.1"/>
</dbReference>
<keyword evidence="1" id="KW-0472">Membrane</keyword>
<organism evidence="2 3">
    <name type="scientific">Porphyromonas canoris</name>
    <dbReference type="NCBI Taxonomy" id="36875"/>
    <lineage>
        <taxon>Bacteria</taxon>
        <taxon>Pseudomonadati</taxon>
        <taxon>Bacteroidota</taxon>
        <taxon>Bacteroidia</taxon>
        <taxon>Bacteroidales</taxon>
        <taxon>Porphyromonadaceae</taxon>
        <taxon>Porphyromonas</taxon>
    </lineage>
</organism>
<accession>A0ABR4XIX8</accession>
<protein>
    <submittedName>
        <fullName evidence="2">Uncharacterized protein</fullName>
    </submittedName>
</protein>
<evidence type="ECO:0000256" key="1">
    <source>
        <dbReference type="SAM" id="Phobius"/>
    </source>
</evidence>
<feature type="transmembrane region" description="Helical" evidence="1">
    <location>
        <begin position="7"/>
        <end position="27"/>
    </location>
</feature>
<feature type="transmembrane region" description="Helical" evidence="1">
    <location>
        <begin position="61"/>
        <end position="80"/>
    </location>
</feature>
<proteinExistence type="predicted"/>